<evidence type="ECO:0000313" key="1">
    <source>
        <dbReference type="EMBL" id="SUZ86440.1"/>
    </source>
</evidence>
<dbReference type="EMBL" id="UINC01001682">
    <property type="protein sequence ID" value="SUZ86440.1"/>
    <property type="molecule type" value="Genomic_DNA"/>
</dbReference>
<gene>
    <name evidence="1" type="ORF">METZ01_LOCUS39294</name>
</gene>
<reference evidence="1" key="1">
    <citation type="submission" date="2018-05" db="EMBL/GenBank/DDBJ databases">
        <authorList>
            <person name="Lanie J.A."/>
            <person name="Ng W.-L."/>
            <person name="Kazmierczak K.M."/>
            <person name="Andrzejewski T.M."/>
            <person name="Davidsen T.M."/>
            <person name="Wayne K.J."/>
            <person name="Tettelin H."/>
            <person name="Glass J.I."/>
            <person name="Rusch D."/>
            <person name="Podicherti R."/>
            <person name="Tsui H.-C.T."/>
            <person name="Winkler M.E."/>
        </authorList>
    </citation>
    <scope>NUCLEOTIDE SEQUENCE</scope>
</reference>
<protein>
    <submittedName>
        <fullName evidence="1">Uncharacterized protein</fullName>
    </submittedName>
</protein>
<accession>A0A381R4K4</accession>
<dbReference type="AlphaFoldDB" id="A0A381R4K4"/>
<organism evidence="1">
    <name type="scientific">marine metagenome</name>
    <dbReference type="NCBI Taxonomy" id="408172"/>
    <lineage>
        <taxon>unclassified sequences</taxon>
        <taxon>metagenomes</taxon>
        <taxon>ecological metagenomes</taxon>
    </lineage>
</organism>
<name>A0A381R4K4_9ZZZZ</name>
<sequence>MEDFDPEQSIPESDLFILSTAQNLHKGLTAQSAHLLIQLSILTKEEINALDGIVNGKASVQIEKHPRLSKIIKTLWPKETSESITGAILYKMNVKDDIQYKWSGEVNLHNINIGFLGERDGYEKNILDHRSLFIQKHRNDKTVIIGDFQMLLGHGLVSWRSMPLKSYFGVTNSALRTGRGVQPFRSGHESWSYRGLAWSQKLFGGEISGAVSKRWVDGTLTSMGMNLSESGMHISDHQIENKSNILESVFITNWRSDKEKLNYGFILGKGTWIDRNSISFANTLLSFYSSFTAKNINIYNELALSANNRNAVISGLRIKNDLFGYGLIFRYLEPGYIGIRENMFRNWDNISSGESGFLHELHFRTGRIKVNFYSDAFHRLQEEPGIFKKRGSETGGRLELKAHQEWIINAQFKQQYASTEINTYPDEIAEVGRPVTTLRSTIKREWSKKHKLQFQIQSKFETSGDHISNGLQIRYKIKLKKLMVSTFWMSSHINDYTTRLYYWDATLPGEMRNKLFSESGHYAAIMISLLTIESSAIHGRISTSWDAWKFNVKPQVQGALQFNLSL</sequence>
<proteinExistence type="predicted"/>